<keyword evidence="4 7" id="KW-0694">RNA-binding</keyword>
<dbReference type="EMBL" id="BMXG01000007">
    <property type="protein sequence ID" value="GHB99143.1"/>
    <property type="molecule type" value="Genomic_DNA"/>
</dbReference>
<comment type="subunit">
    <text evidence="7">Monomer.</text>
</comment>
<name>A0A8J3GEJ0_9BACT</name>
<feature type="site" description="Discriminates between blocked and unblocked aminoacyl-tRNA" evidence="7">
    <location>
        <position position="11"/>
    </location>
</feature>
<proteinExistence type="inferred from homology"/>
<feature type="binding site" evidence="7">
    <location>
        <position position="115"/>
    </location>
    <ligand>
        <name>tRNA</name>
        <dbReference type="ChEBI" id="CHEBI:17843"/>
    </ligand>
</feature>
<protein>
    <recommendedName>
        <fullName evidence="6 7">Peptidyl-tRNA hydrolase</fullName>
        <shortName evidence="7">Pth</shortName>
        <ecNumber evidence="1 7">3.1.1.29</ecNumber>
    </recommendedName>
</protein>
<feature type="binding site" evidence="7">
    <location>
        <position position="16"/>
    </location>
    <ligand>
        <name>tRNA</name>
        <dbReference type="ChEBI" id="CHEBI:17843"/>
    </ligand>
</feature>
<dbReference type="Pfam" id="PF01195">
    <property type="entry name" value="Pept_tRNA_hydro"/>
    <property type="match status" value="1"/>
</dbReference>
<evidence type="ECO:0000256" key="6">
    <source>
        <dbReference type="ARBA" id="ARBA00050038"/>
    </source>
</evidence>
<comment type="function">
    <text evidence="7">Hydrolyzes ribosome-free peptidyl-tRNAs (with 1 or more amino acids incorporated), which drop off the ribosome during protein synthesis, or as a result of ribosome stalling.</text>
</comment>
<keyword evidence="7" id="KW-0963">Cytoplasm</keyword>
<comment type="caution">
    <text evidence="10">The sequence shown here is derived from an EMBL/GenBank/DDBJ whole genome shotgun (WGS) entry which is preliminary data.</text>
</comment>
<dbReference type="PANTHER" id="PTHR17224:SF1">
    <property type="entry name" value="PEPTIDYL-TRNA HYDROLASE"/>
    <property type="match status" value="1"/>
</dbReference>
<gene>
    <name evidence="7 10" type="primary">pth</name>
    <name evidence="10" type="ORF">GCM10007047_14060</name>
</gene>
<dbReference type="GO" id="GO:0072344">
    <property type="term" value="P:rescue of stalled ribosome"/>
    <property type="evidence" value="ECO:0007669"/>
    <property type="project" value="UniProtKB-UniRule"/>
</dbReference>
<keyword evidence="3 7" id="KW-0378">Hydrolase</keyword>
<comment type="function">
    <text evidence="7">Catalyzes the release of premature peptidyl moieties from peptidyl-tRNA molecules trapped in stalled 50S ribosomal subunits, and thus maintains levels of free tRNAs and 50S ribosomes.</text>
</comment>
<dbReference type="PROSITE" id="PS01195">
    <property type="entry name" value="PEPT_TRNA_HYDROL_1"/>
    <property type="match status" value="1"/>
</dbReference>
<feature type="binding site" evidence="7">
    <location>
        <position position="67"/>
    </location>
    <ligand>
        <name>tRNA</name>
        <dbReference type="ChEBI" id="CHEBI:17843"/>
    </ligand>
</feature>
<evidence type="ECO:0000256" key="2">
    <source>
        <dbReference type="ARBA" id="ARBA00022555"/>
    </source>
</evidence>
<dbReference type="AlphaFoldDB" id="A0A8J3GEJ0"/>
<evidence type="ECO:0000256" key="8">
    <source>
        <dbReference type="RuleBase" id="RU000673"/>
    </source>
</evidence>
<comment type="similarity">
    <text evidence="5 7 9">Belongs to the PTH family.</text>
</comment>
<evidence type="ECO:0000256" key="9">
    <source>
        <dbReference type="RuleBase" id="RU004320"/>
    </source>
</evidence>
<dbReference type="InterPro" id="IPR036416">
    <property type="entry name" value="Pept_tRNA_hydro_sf"/>
</dbReference>
<evidence type="ECO:0000256" key="4">
    <source>
        <dbReference type="ARBA" id="ARBA00022884"/>
    </source>
</evidence>
<dbReference type="EC" id="3.1.1.29" evidence="1 7"/>
<dbReference type="GO" id="GO:0004045">
    <property type="term" value="F:peptidyl-tRNA hydrolase activity"/>
    <property type="evidence" value="ECO:0007669"/>
    <property type="project" value="UniProtKB-UniRule"/>
</dbReference>
<feature type="active site" description="Proton acceptor" evidence="7">
    <location>
        <position position="21"/>
    </location>
</feature>
<accession>A0A8J3GEJ0</accession>
<evidence type="ECO:0000256" key="3">
    <source>
        <dbReference type="ARBA" id="ARBA00022801"/>
    </source>
</evidence>
<dbReference type="PANTHER" id="PTHR17224">
    <property type="entry name" value="PEPTIDYL-TRNA HYDROLASE"/>
    <property type="match status" value="1"/>
</dbReference>
<dbReference type="InterPro" id="IPR001328">
    <property type="entry name" value="Pept_tRNA_hydro"/>
</dbReference>
<feature type="site" description="Stabilizes the basic form of H active site to accept a proton" evidence="7">
    <location>
        <position position="94"/>
    </location>
</feature>
<dbReference type="GO" id="GO:0000049">
    <property type="term" value="F:tRNA binding"/>
    <property type="evidence" value="ECO:0007669"/>
    <property type="project" value="UniProtKB-UniRule"/>
</dbReference>
<evidence type="ECO:0000256" key="7">
    <source>
        <dbReference type="HAMAP-Rule" id="MF_00083"/>
    </source>
</evidence>
<dbReference type="GO" id="GO:0005737">
    <property type="term" value="C:cytoplasm"/>
    <property type="evidence" value="ECO:0007669"/>
    <property type="project" value="UniProtKB-SubCell"/>
</dbReference>
<comment type="catalytic activity">
    <reaction evidence="7 8">
        <text>an N-acyl-L-alpha-aminoacyl-tRNA + H2O = an N-acyl-L-amino acid + a tRNA + H(+)</text>
        <dbReference type="Rhea" id="RHEA:54448"/>
        <dbReference type="Rhea" id="RHEA-COMP:10123"/>
        <dbReference type="Rhea" id="RHEA-COMP:13883"/>
        <dbReference type="ChEBI" id="CHEBI:15377"/>
        <dbReference type="ChEBI" id="CHEBI:15378"/>
        <dbReference type="ChEBI" id="CHEBI:59874"/>
        <dbReference type="ChEBI" id="CHEBI:78442"/>
        <dbReference type="ChEBI" id="CHEBI:138191"/>
        <dbReference type="EC" id="3.1.1.29"/>
    </reaction>
</comment>
<dbReference type="InterPro" id="IPR018171">
    <property type="entry name" value="Pept_tRNA_hydro_CS"/>
</dbReference>
<dbReference type="CDD" id="cd00462">
    <property type="entry name" value="PTH"/>
    <property type="match status" value="1"/>
</dbReference>
<evidence type="ECO:0000313" key="11">
    <source>
        <dbReference type="Proteomes" id="UP000642829"/>
    </source>
</evidence>
<organism evidence="10 11">
    <name type="scientific">Cerasicoccus arenae</name>
    <dbReference type="NCBI Taxonomy" id="424488"/>
    <lineage>
        <taxon>Bacteria</taxon>
        <taxon>Pseudomonadati</taxon>
        <taxon>Verrucomicrobiota</taxon>
        <taxon>Opitutia</taxon>
        <taxon>Puniceicoccales</taxon>
        <taxon>Cerasicoccaceae</taxon>
        <taxon>Cerasicoccus</taxon>
    </lineage>
</organism>
<dbReference type="NCBIfam" id="TIGR00447">
    <property type="entry name" value="pth"/>
    <property type="match status" value="1"/>
</dbReference>
<dbReference type="GO" id="GO:0006515">
    <property type="term" value="P:protein quality control for misfolded or incompletely synthesized proteins"/>
    <property type="evidence" value="ECO:0007669"/>
    <property type="project" value="UniProtKB-UniRule"/>
</dbReference>
<evidence type="ECO:0000256" key="5">
    <source>
        <dbReference type="ARBA" id="ARBA00038063"/>
    </source>
</evidence>
<keyword evidence="11" id="KW-1185">Reference proteome</keyword>
<dbReference type="RefSeq" id="WP_189513374.1">
    <property type="nucleotide sequence ID" value="NZ_BMXG01000007.1"/>
</dbReference>
<comment type="subcellular location">
    <subcellularLocation>
        <location evidence="7">Cytoplasm</location>
    </subcellularLocation>
</comment>
<reference evidence="10" key="1">
    <citation type="journal article" date="2014" name="Int. J. Syst. Evol. Microbiol.">
        <title>Complete genome sequence of Corynebacterium casei LMG S-19264T (=DSM 44701T), isolated from a smear-ripened cheese.</title>
        <authorList>
            <consortium name="US DOE Joint Genome Institute (JGI-PGF)"/>
            <person name="Walter F."/>
            <person name="Albersmeier A."/>
            <person name="Kalinowski J."/>
            <person name="Ruckert C."/>
        </authorList>
    </citation>
    <scope>NUCLEOTIDE SEQUENCE</scope>
    <source>
        <strain evidence="10">KCTC 12870</strain>
    </source>
</reference>
<evidence type="ECO:0000256" key="1">
    <source>
        <dbReference type="ARBA" id="ARBA00013260"/>
    </source>
</evidence>
<evidence type="ECO:0000313" key="10">
    <source>
        <dbReference type="EMBL" id="GHB99143.1"/>
    </source>
</evidence>
<dbReference type="Proteomes" id="UP000642829">
    <property type="component" value="Unassembled WGS sequence"/>
</dbReference>
<feature type="binding site" evidence="7">
    <location>
        <position position="69"/>
    </location>
    <ligand>
        <name>tRNA</name>
        <dbReference type="ChEBI" id="CHEBI:17843"/>
    </ligand>
</feature>
<dbReference type="HAMAP" id="MF_00083">
    <property type="entry name" value="Pept_tRNA_hydro_bact"/>
    <property type="match status" value="1"/>
</dbReference>
<dbReference type="Gene3D" id="3.40.50.1470">
    <property type="entry name" value="Peptidyl-tRNA hydrolase"/>
    <property type="match status" value="1"/>
</dbReference>
<dbReference type="SUPFAM" id="SSF53178">
    <property type="entry name" value="Peptidyl-tRNA hydrolase-like"/>
    <property type="match status" value="1"/>
</dbReference>
<reference evidence="10" key="2">
    <citation type="submission" date="2020-09" db="EMBL/GenBank/DDBJ databases">
        <authorList>
            <person name="Sun Q."/>
            <person name="Kim S."/>
        </authorList>
    </citation>
    <scope>NUCLEOTIDE SEQUENCE</scope>
    <source>
        <strain evidence="10">KCTC 12870</strain>
    </source>
</reference>
<sequence>MAVSVIAGLGNPGLEYRDTRHNVGFQVVDQLAVACRAEWKLQKRLQAKMAKVTIAGQSIILVKPETYMNESGVALGAVMRYLKVPVETIVVIYDEINLELGRCKITINGSAGGHNGVASLLKHMGSGFVRYRIGIGGNPHRGDLINWVLGKFTNEENIHIQSQFPEYIDGLRLLAEQGTTIAMNRINTRISPPSNHEPDSNN</sequence>
<dbReference type="FunFam" id="3.40.50.1470:FF:000001">
    <property type="entry name" value="Peptidyl-tRNA hydrolase"/>
    <property type="match status" value="1"/>
</dbReference>
<keyword evidence="2 7" id="KW-0820">tRNA-binding</keyword>